<dbReference type="InterPro" id="IPR006015">
    <property type="entry name" value="Universal_stress_UspA"/>
</dbReference>
<dbReference type="KEGG" id="mev:Metev_1368"/>
<evidence type="ECO:0000313" key="5">
    <source>
        <dbReference type="Proteomes" id="UP000000391"/>
    </source>
</evidence>
<proteinExistence type="inferred from homology"/>
<dbReference type="PRINTS" id="PR01438">
    <property type="entry name" value="UNVRSLSTRESS"/>
</dbReference>
<dbReference type="AlphaFoldDB" id="D7E9F4"/>
<dbReference type="PANTHER" id="PTHR46268:SF6">
    <property type="entry name" value="UNIVERSAL STRESS PROTEIN UP12"/>
    <property type="match status" value="1"/>
</dbReference>
<feature type="region of interest" description="Disordered" evidence="2">
    <location>
        <begin position="165"/>
        <end position="188"/>
    </location>
</feature>
<dbReference type="Gene3D" id="3.40.50.620">
    <property type="entry name" value="HUPs"/>
    <property type="match status" value="1"/>
</dbReference>
<keyword evidence="5" id="KW-1185">Reference proteome</keyword>
<dbReference type="EMBL" id="CP002069">
    <property type="protein sequence ID" value="ADI74226.1"/>
    <property type="molecule type" value="Genomic_DNA"/>
</dbReference>
<dbReference type="OrthoDB" id="105697at2157"/>
<sequence length="188" mass="20983">MENKSYDKILIATDGSINSEGAIDSGLEIARLSGAKVYALYVMAPTGFTLRGTQEAWVKEVYNELSKEGKEATEYIKQLGEDYGLEVEAVMLEGNPNEMIIDFADENEIDLIAMGTHGKTGLQKFLIGSVAEKVVRNSNKEVLVVRGPNPNPEVLKQKKEKIKEMVRSKQDVYKPNVSEKRDNFPNVR</sequence>
<comment type="similarity">
    <text evidence="1">Belongs to the universal stress protein A family.</text>
</comment>
<gene>
    <name evidence="4" type="ordered locus">Metev_1368</name>
</gene>
<reference evidence="4 5" key="1">
    <citation type="submission" date="2010-06" db="EMBL/GenBank/DDBJ databases">
        <title>Complete sequence chromosome of Methanohalobium evestigatum Z-7303.</title>
        <authorList>
            <consortium name="US DOE Joint Genome Institute"/>
            <person name="Lucas S."/>
            <person name="Copeland A."/>
            <person name="Lapidus A."/>
            <person name="Cheng J.-F."/>
            <person name="Bruce D."/>
            <person name="Goodwin L."/>
            <person name="Pitluck S."/>
            <person name="Saunders E."/>
            <person name="Detter J.C."/>
            <person name="Han C."/>
            <person name="Tapia R."/>
            <person name="Land M."/>
            <person name="Hauser L."/>
            <person name="Kyrpides N."/>
            <person name="Mikhailova N."/>
            <person name="Sieprawska-Lupa M."/>
            <person name="Whitman W.B."/>
            <person name="Anderson I."/>
            <person name="Woyke T."/>
        </authorList>
    </citation>
    <scope>NUCLEOTIDE SEQUENCE [LARGE SCALE GENOMIC DNA]</scope>
    <source>
        <strain evidence="5">ATCC BAA-1072 / DSM 3721 / NBRC 107634 / OCM 161 / Z-7303</strain>
    </source>
</reference>
<dbReference type="Pfam" id="PF00582">
    <property type="entry name" value="Usp"/>
    <property type="match status" value="1"/>
</dbReference>
<dbReference type="CDD" id="cd00293">
    <property type="entry name" value="USP-like"/>
    <property type="match status" value="1"/>
</dbReference>
<evidence type="ECO:0000259" key="3">
    <source>
        <dbReference type="Pfam" id="PF00582"/>
    </source>
</evidence>
<dbReference type="SUPFAM" id="SSF52402">
    <property type="entry name" value="Adenine nucleotide alpha hydrolases-like"/>
    <property type="match status" value="1"/>
</dbReference>
<evidence type="ECO:0000256" key="1">
    <source>
        <dbReference type="ARBA" id="ARBA00008791"/>
    </source>
</evidence>
<protein>
    <submittedName>
        <fullName evidence="4">UspA domain protein</fullName>
    </submittedName>
</protein>
<dbReference type="GeneID" id="9347003"/>
<evidence type="ECO:0000256" key="2">
    <source>
        <dbReference type="SAM" id="MobiDB-lite"/>
    </source>
</evidence>
<dbReference type="STRING" id="644295.Metev_1368"/>
<dbReference type="InterPro" id="IPR014729">
    <property type="entry name" value="Rossmann-like_a/b/a_fold"/>
</dbReference>
<accession>D7E9F4</accession>
<feature type="domain" description="UspA" evidence="3">
    <location>
        <begin position="6"/>
        <end position="146"/>
    </location>
</feature>
<name>D7E9F4_METEZ</name>
<evidence type="ECO:0000313" key="4">
    <source>
        <dbReference type="EMBL" id="ADI74226.1"/>
    </source>
</evidence>
<dbReference type="RefSeq" id="WP_013194791.1">
    <property type="nucleotide sequence ID" value="NC_014253.1"/>
</dbReference>
<dbReference type="Proteomes" id="UP000000391">
    <property type="component" value="Chromosome"/>
</dbReference>
<dbReference type="HOGENOM" id="CLU_049301_11_1_2"/>
<dbReference type="InterPro" id="IPR006016">
    <property type="entry name" value="UspA"/>
</dbReference>
<organism evidence="4 5">
    <name type="scientific">Methanohalobium evestigatum (strain ATCC BAA-1072 / DSM 3721 / NBRC 107634 / OCM 161 / Z-7303)</name>
    <dbReference type="NCBI Taxonomy" id="644295"/>
    <lineage>
        <taxon>Archaea</taxon>
        <taxon>Methanobacteriati</taxon>
        <taxon>Methanobacteriota</taxon>
        <taxon>Stenosarchaea group</taxon>
        <taxon>Methanomicrobia</taxon>
        <taxon>Methanosarcinales</taxon>
        <taxon>Methanosarcinaceae</taxon>
        <taxon>Methanohalobium</taxon>
    </lineage>
</organism>
<dbReference type="PANTHER" id="PTHR46268">
    <property type="entry name" value="STRESS RESPONSE PROTEIN NHAX"/>
    <property type="match status" value="1"/>
</dbReference>